<sequence>METYGYSNPGSQQNQNYSNQNYRSEKKLAAGLLGILLGAFGANKFFMGYINEGIIQIVLNIVTCGIATAIPFIEGIIYLTMSDEQFDKTYIQNRKAWF</sequence>
<keyword evidence="4 5" id="KW-0472">Membrane</keyword>
<evidence type="ECO:0000259" key="6">
    <source>
        <dbReference type="Pfam" id="PF05154"/>
    </source>
</evidence>
<comment type="caution">
    <text evidence="7">The sequence shown here is derived from an EMBL/GenBank/DDBJ whole genome shotgun (WGS) entry which is preliminary data.</text>
</comment>
<dbReference type="Pfam" id="PF05154">
    <property type="entry name" value="TM2"/>
    <property type="match status" value="1"/>
</dbReference>
<evidence type="ECO:0000313" key="7">
    <source>
        <dbReference type="EMBL" id="MFD2543895.1"/>
    </source>
</evidence>
<evidence type="ECO:0000256" key="1">
    <source>
        <dbReference type="ARBA" id="ARBA00004141"/>
    </source>
</evidence>
<reference evidence="8" key="1">
    <citation type="journal article" date="2019" name="Int. J. Syst. Evol. Microbiol.">
        <title>The Global Catalogue of Microorganisms (GCM) 10K type strain sequencing project: providing services to taxonomists for standard genome sequencing and annotation.</title>
        <authorList>
            <consortium name="The Broad Institute Genomics Platform"/>
            <consortium name="The Broad Institute Genome Sequencing Center for Infectious Disease"/>
            <person name="Wu L."/>
            <person name="Ma J."/>
        </authorList>
    </citation>
    <scope>NUCLEOTIDE SEQUENCE [LARGE SCALE GENOMIC DNA]</scope>
    <source>
        <strain evidence="8">KCTC 52204</strain>
    </source>
</reference>
<evidence type="ECO:0000256" key="5">
    <source>
        <dbReference type="SAM" id="Phobius"/>
    </source>
</evidence>
<name>A0ABW5K833_9FLAO</name>
<protein>
    <submittedName>
        <fullName evidence="7">TM2 domain-containing protein</fullName>
    </submittedName>
</protein>
<keyword evidence="8" id="KW-1185">Reference proteome</keyword>
<evidence type="ECO:0000256" key="2">
    <source>
        <dbReference type="ARBA" id="ARBA00022692"/>
    </source>
</evidence>
<evidence type="ECO:0000313" key="8">
    <source>
        <dbReference type="Proteomes" id="UP001597394"/>
    </source>
</evidence>
<keyword evidence="3 5" id="KW-1133">Transmembrane helix</keyword>
<organism evidence="7 8">
    <name type="scientific">Kaistella montana</name>
    <dbReference type="NCBI Taxonomy" id="1849733"/>
    <lineage>
        <taxon>Bacteria</taxon>
        <taxon>Pseudomonadati</taxon>
        <taxon>Bacteroidota</taxon>
        <taxon>Flavobacteriia</taxon>
        <taxon>Flavobacteriales</taxon>
        <taxon>Weeksellaceae</taxon>
        <taxon>Chryseobacterium group</taxon>
        <taxon>Kaistella</taxon>
    </lineage>
</organism>
<accession>A0ABW5K833</accession>
<dbReference type="Proteomes" id="UP001597394">
    <property type="component" value="Unassembled WGS sequence"/>
</dbReference>
<comment type="subcellular location">
    <subcellularLocation>
        <location evidence="1">Membrane</location>
        <topology evidence="1">Multi-pass membrane protein</topology>
    </subcellularLocation>
</comment>
<keyword evidence="2 5" id="KW-0812">Transmembrane</keyword>
<evidence type="ECO:0000256" key="3">
    <source>
        <dbReference type="ARBA" id="ARBA00022989"/>
    </source>
</evidence>
<feature type="domain" description="TM2" evidence="6">
    <location>
        <begin position="25"/>
        <end position="76"/>
    </location>
</feature>
<feature type="transmembrane region" description="Helical" evidence="5">
    <location>
        <begin position="28"/>
        <end position="47"/>
    </location>
</feature>
<dbReference type="EMBL" id="JBHULG010000001">
    <property type="protein sequence ID" value="MFD2543895.1"/>
    <property type="molecule type" value="Genomic_DNA"/>
</dbReference>
<dbReference type="RefSeq" id="WP_255926388.1">
    <property type="nucleotide sequence ID" value="NZ_JANFQP010000001.1"/>
</dbReference>
<gene>
    <name evidence="7" type="ORF">ACFSO8_00320</name>
</gene>
<proteinExistence type="predicted"/>
<feature type="transmembrane region" description="Helical" evidence="5">
    <location>
        <begin position="53"/>
        <end position="79"/>
    </location>
</feature>
<dbReference type="InterPro" id="IPR007829">
    <property type="entry name" value="TM2"/>
</dbReference>
<evidence type="ECO:0000256" key="4">
    <source>
        <dbReference type="ARBA" id="ARBA00023136"/>
    </source>
</evidence>